<evidence type="ECO:0000313" key="3">
    <source>
        <dbReference type="Proteomes" id="UP000518266"/>
    </source>
</evidence>
<evidence type="ECO:0000313" key="2">
    <source>
        <dbReference type="EMBL" id="KAF3834256.1"/>
    </source>
</evidence>
<evidence type="ECO:0000256" key="1">
    <source>
        <dbReference type="SAM" id="Phobius"/>
    </source>
</evidence>
<sequence length="81" mass="8899">MQPQSSFINPIAMTMATLGMGVSLYSARQMAERDLKHQNFKNSSVVLRLHPCGNVLWETESLGCLHSLNGATHVDKAQDGK</sequence>
<protein>
    <submittedName>
        <fullName evidence="2">Uncharacterized protein</fullName>
    </submittedName>
</protein>
<reference evidence="2 3" key="1">
    <citation type="submission" date="2020-03" db="EMBL/GenBank/DDBJ databases">
        <title>Dissostichus mawsoni Genome sequencing and assembly.</title>
        <authorList>
            <person name="Park H."/>
        </authorList>
    </citation>
    <scope>NUCLEOTIDE SEQUENCE [LARGE SCALE GENOMIC DNA]</scope>
    <source>
        <strain evidence="2">DM0001</strain>
        <tissue evidence="2">Muscle</tissue>
    </source>
</reference>
<proteinExistence type="predicted"/>
<gene>
    <name evidence="2" type="ORF">F7725_025460</name>
</gene>
<feature type="transmembrane region" description="Helical" evidence="1">
    <location>
        <begin position="6"/>
        <end position="27"/>
    </location>
</feature>
<name>A0A7J5XB71_DISMA</name>
<dbReference type="OrthoDB" id="10604128at2759"/>
<keyword evidence="1" id="KW-0812">Transmembrane</keyword>
<accession>A0A7J5XB71</accession>
<comment type="caution">
    <text evidence="2">The sequence shown here is derived from an EMBL/GenBank/DDBJ whole genome shotgun (WGS) entry which is preliminary data.</text>
</comment>
<dbReference type="EMBL" id="JAAKFY010000026">
    <property type="protein sequence ID" value="KAF3834256.1"/>
    <property type="molecule type" value="Genomic_DNA"/>
</dbReference>
<keyword evidence="3" id="KW-1185">Reference proteome</keyword>
<keyword evidence="1" id="KW-1133">Transmembrane helix</keyword>
<dbReference type="Proteomes" id="UP000518266">
    <property type="component" value="Unassembled WGS sequence"/>
</dbReference>
<dbReference type="AlphaFoldDB" id="A0A7J5XB71"/>
<keyword evidence="1" id="KW-0472">Membrane</keyword>
<organism evidence="2 3">
    <name type="scientific">Dissostichus mawsoni</name>
    <name type="common">Antarctic cod</name>
    <dbReference type="NCBI Taxonomy" id="36200"/>
    <lineage>
        <taxon>Eukaryota</taxon>
        <taxon>Metazoa</taxon>
        <taxon>Chordata</taxon>
        <taxon>Craniata</taxon>
        <taxon>Vertebrata</taxon>
        <taxon>Euteleostomi</taxon>
        <taxon>Actinopterygii</taxon>
        <taxon>Neopterygii</taxon>
        <taxon>Teleostei</taxon>
        <taxon>Neoteleostei</taxon>
        <taxon>Acanthomorphata</taxon>
        <taxon>Eupercaria</taxon>
        <taxon>Perciformes</taxon>
        <taxon>Notothenioidei</taxon>
        <taxon>Nototheniidae</taxon>
        <taxon>Dissostichus</taxon>
    </lineage>
</organism>